<name>A0A3N4LID0_9PEZI</name>
<organism evidence="1 2">
    <name type="scientific">Terfezia boudieri ATCC MYA-4762</name>
    <dbReference type="NCBI Taxonomy" id="1051890"/>
    <lineage>
        <taxon>Eukaryota</taxon>
        <taxon>Fungi</taxon>
        <taxon>Dikarya</taxon>
        <taxon>Ascomycota</taxon>
        <taxon>Pezizomycotina</taxon>
        <taxon>Pezizomycetes</taxon>
        <taxon>Pezizales</taxon>
        <taxon>Pezizaceae</taxon>
        <taxon>Terfezia</taxon>
    </lineage>
</organism>
<proteinExistence type="predicted"/>
<reference evidence="1 2" key="1">
    <citation type="journal article" date="2018" name="Nat. Ecol. Evol.">
        <title>Pezizomycetes genomes reveal the molecular basis of ectomycorrhizal truffle lifestyle.</title>
        <authorList>
            <person name="Murat C."/>
            <person name="Payen T."/>
            <person name="Noel B."/>
            <person name="Kuo A."/>
            <person name="Morin E."/>
            <person name="Chen J."/>
            <person name="Kohler A."/>
            <person name="Krizsan K."/>
            <person name="Balestrini R."/>
            <person name="Da Silva C."/>
            <person name="Montanini B."/>
            <person name="Hainaut M."/>
            <person name="Levati E."/>
            <person name="Barry K.W."/>
            <person name="Belfiori B."/>
            <person name="Cichocki N."/>
            <person name="Clum A."/>
            <person name="Dockter R.B."/>
            <person name="Fauchery L."/>
            <person name="Guy J."/>
            <person name="Iotti M."/>
            <person name="Le Tacon F."/>
            <person name="Lindquist E.A."/>
            <person name="Lipzen A."/>
            <person name="Malagnac F."/>
            <person name="Mello A."/>
            <person name="Molinier V."/>
            <person name="Miyauchi S."/>
            <person name="Poulain J."/>
            <person name="Riccioni C."/>
            <person name="Rubini A."/>
            <person name="Sitrit Y."/>
            <person name="Splivallo R."/>
            <person name="Traeger S."/>
            <person name="Wang M."/>
            <person name="Zifcakova L."/>
            <person name="Wipf D."/>
            <person name="Zambonelli A."/>
            <person name="Paolocci F."/>
            <person name="Nowrousian M."/>
            <person name="Ottonello S."/>
            <person name="Baldrian P."/>
            <person name="Spatafora J.W."/>
            <person name="Henrissat B."/>
            <person name="Nagy L.G."/>
            <person name="Aury J.M."/>
            <person name="Wincker P."/>
            <person name="Grigoriev I.V."/>
            <person name="Bonfante P."/>
            <person name="Martin F.M."/>
        </authorList>
    </citation>
    <scope>NUCLEOTIDE SEQUENCE [LARGE SCALE GENOMIC DNA]</scope>
    <source>
        <strain evidence="1 2">ATCC MYA-4762</strain>
    </source>
</reference>
<evidence type="ECO:0000313" key="1">
    <source>
        <dbReference type="EMBL" id="RPB22516.1"/>
    </source>
</evidence>
<sequence length="53" mass="5834">MGREEEGREGNNDLAQLCLTVLYCCCTSLGFSLTWPPSLFNPSCKVPASFSFL</sequence>
<evidence type="ECO:0000313" key="2">
    <source>
        <dbReference type="Proteomes" id="UP000267821"/>
    </source>
</evidence>
<dbReference type="AlphaFoldDB" id="A0A3N4LID0"/>
<dbReference type="Proteomes" id="UP000267821">
    <property type="component" value="Unassembled WGS sequence"/>
</dbReference>
<accession>A0A3N4LID0</accession>
<dbReference type="InParanoid" id="A0A3N4LID0"/>
<dbReference type="EMBL" id="ML121551">
    <property type="protein sequence ID" value="RPB22516.1"/>
    <property type="molecule type" value="Genomic_DNA"/>
</dbReference>
<keyword evidence="2" id="KW-1185">Reference proteome</keyword>
<gene>
    <name evidence="1" type="ORF">L211DRAFT_326323</name>
</gene>
<protein>
    <submittedName>
        <fullName evidence="1">Uncharacterized protein</fullName>
    </submittedName>
</protein>